<proteinExistence type="predicted"/>
<evidence type="ECO:0000256" key="1">
    <source>
        <dbReference type="ARBA" id="ARBA00022729"/>
    </source>
</evidence>
<dbReference type="InterPro" id="IPR027385">
    <property type="entry name" value="Beta-barrel_OMP"/>
</dbReference>
<evidence type="ECO:0000313" key="4">
    <source>
        <dbReference type="EMBL" id="RCJ39662.1"/>
    </source>
</evidence>
<accession>A0A367RWS6</accession>
<reference evidence="4" key="1">
    <citation type="submission" date="2016-04" db="EMBL/GenBank/DDBJ databases">
        <authorList>
            <person name="Tabuchi Yagui T.R."/>
        </authorList>
    </citation>
    <scope>NUCLEOTIDE SEQUENCE [LARGE SCALE GENOMIC DNA]</scope>
    <source>
        <strain evidence="4">NIES-26</strain>
    </source>
</reference>
<dbReference type="AlphaFoldDB" id="A0A367RWS6"/>
<protein>
    <submittedName>
        <fullName evidence="4">Histidine kinase</fullName>
    </submittedName>
</protein>
<keyword evidence="4" id="KW-0808">Transferase</keyword>
<dbReference type="SUPFAM" id="SSF56925">
    <property type="entry name" value="OMPA-like"/>
    <property type="match status" value="1"/>
</dbReference>
<dbReference type="Proteomes" id="UP000252107">
    <property type="component" value="Unassembled WGS sequence"/>
</dbReference>
<keyword evidence="1 2" id="KW-0732">Signal</keyword>
<sequence>MKLKTLAASFLTVASIILSAGIASAQTAGTAGTNSNYIGAGISAGATSGGQGDDDAQFGGNVQGRYAIPNAPVSLRGAVLFGGDATAIMPIVTYDMPIAKNTNVYFGGGYSFVTDEGKNTPLGNENAPVVTLGAESLVAKNIIAYGDAKWGIDAYKNSDADAVSFQAGLGYRF</sequence>
<evidence type="ECO:0000313" key="5">
    <source>
        <dbReference type="Proteomes" id="UP000252107"/>
    </source>
</evidence>
<dbReference type="GO" id="GO:0044384">
    <property type="term" value="C:host outer membrane"/>
    <property type="evidence" value="ECO:0007669"/>
    <property type="project" value="InterPro"/>
</dbReference>
<dbReference type="PROSITE" id="PS00695">
    <property type="entry name" value="ENT_VIR_OMP_2"/>
    <property type="match status" value="1"/>
</dbReference>
<feature type="signal peptide" evidence="2">
    <location>
        <begin position="1"/>
        <end position="25"/>
    </location>
</feature>
<name>A0A367RWS6_9NOSO</name>
<dbReference type="GO" id="GO:0016301">
    <property type="term" value="F:kinase activity"/>
    <property type="evidence" value="ECO:0007669"/>
    <property type="project" value="UniProtKB-KW"/>
</dbReference>
<gene>
    <name evidence="4" type="ORF">A6770_11270</name>
</gene>
<dbReference type="InterPro" id="IPR011250">
    <property type="entry name" value="OMP/PagP_B-barrel"/>
</dbReference>
<evidence type="ECO:0000259" key="3">
    <source>
        <dbReference type="Pfam" id="PF13505"/>
    </source>
</evidence>
<dbReference type="InterPro" id="IPR000758">
    <property type="entry name" value="Enterovir_OMP"/>
</dbReference>
<keyword evidence="5" id="KW-1185">Reference proteome</keyword>
<organism evidence="4 5">
    <name type="scientific">Nostoc minutum NIES-26</name>
    <dbReference type="NCBI Taxonomy" id="1844469"/>
    <lineage>
        <taxon>Bacteria</taxon>
        <taxon>Bacillati</taxon>
        <taxon>Cyanobacteriota</taxon>
        <taxon>Cyanophyceae</taxon>
        <taxon>Nostocales</taxon>
        <taxon>Nostocaceae</taxon>
        <taxon>Nostoc</taxon>
    </lineage>
</organism>
<keyword evidence="4" id="KW-0418">Kinase</keyword>
<feature type="domain" description="Outer membrane protein beta-barrel" evidence="3">
    <location>
        <begin position="17"/>
        <end position="173"/>
    </location>
</feature>
<feature type="chain" id="PRO_5017008599" evidence="2">
    <location>
        <begin position="26"/>
        <end position="173"/>
    </location>
</feature>
<dbReference type="EMBL" id="LXQD01000065">
    <property type="protein sequence ID" value="RCJ39662.1"/>
    <property type="molecule type" value="Genomic_DNA"/>
</dbReference>
<evidence type="ECO:0000256" key="2">
    <source>
        <dbReference type="SAM" id="SignalP"/>
    </source>
</evidence>
<dbReference type="Pfam" id="PF13505">
    <property type="entry name" value="OMP_b-brl"/>
    <property type="match status" value="1"/>
</dbReference>
<comment type="caution">
    <text evidence="4">The sequence shown here is derived from an EMBL/GenBank/DDBJ whole genome shotgun (WGS) entry which is preliminary data.</text>
</comment>